<accession>A0A392SJT3</accession>
<proteinExistence type="predicted"/>
<reference evidence="1 2" key="1">
    <citation type="journal article" date="2018" name="Front. Plant Sci.">
        <title>Red Clover (Trifolium pratense) and Zigzag Clover (T. medium) - A Picture of Genomic Similarities and Differences.</title>
        <authorList>
            <person name="Dluhosova J."/>
            <person name="Istvanek J."/>
            <person name="Nedelnik J."/>
            <person name="Repkova J."/>
        </authorList>
    </citation>
    <scope>NUCLEOTIDE SEQUENCE [LARGE SCALE GENOMIC DNA]</scope>
    <source>
        <strain evidence="2">cv. 10/8</strain>
        <tissue evidence="1">Leaf</tissue>
    </source>
</reference>
<dbReference type="EMBL" id="LXQA010390425">
    <property type="protein sequence ID" value="MCI48707.1"/>
    <property type="molecule type" value="Genomic_DNA"/>
</dbReference>
<name>A0A392SJT3_9FABA</name>
<evidence type="ECO:0000313" key="1">
    <source>
        <dbReference type="EMBL" id="MCI48707.1"/>
    </source>
</evidence>
<dbReference type="Proteomes" id="UP000265520">
    <property type="component" value="Unassembled WGS sequence"/>
</dbReference>
<feature type="non-terminal residue" evidence="1">
    <location>
        <position position="52"/>
    </location>
</feature>
<sequence length="52" mass="5900">MNEVLSSQIIPVKAATVRRWLFSASVAESVNNNNIGCSRIGRCFLFHEFWTV</sequence>
<evidence type="ECO:0000313" key="2">
    <source>
        <dbReference type="Proteomes" id="UP000265520"/>
    </source>
</evidence>
<organism evidence="1 2">
    <name type="scientific">Trifolium medium</name>
    <dbReference type="NCBI Taxonomy" id="97028"/>
    <lineage>
        <taxon>Eukaryota</taxon>
        <taxon>Viridiplantae</taxon>
        <taxon>Streptophyta</taxon>
        <taxon>Embryophyta</taxon>
        <taxon>Tracheophyta</taxon>
        <taxon>Spermatophyta</taxon>
        <taxon>Magnoliopsida</taxon>
        <taxon>eudicotyledons</taxon>
        <taxon>Gunneridae</taxon>
        <taxon>Pentapetalae</taxon>
        <taxon>rosids</taxon>
        <taxon>fabids</taxon>
        <taxon>Fabales</taxon>
        <taxon>Fabaceae</taxon>
        <taxon>Papilionoideae</taxon>
        <taxon>50 kb inversion clade</taxon>
        <taxon>NPAAA clade</taxon>
        <taxon>Hologalegina</taxon>
        <taxon>IRL clade</taxon>
        <taxon>Trifolieae</taxon>
        <taxon>Trifolium</taxon>
    </lineage>
</organism>
<protein>
    <submittedName>
        <fullName evidence="1">Uncharacterized protein</fullName>
    </submittedName>
</protein>
<comment type="caution">
    <text evidence="1">The sequence shown here is derived from an EMBL/GenBank/DDBJ whole genome shotgun (WGS) entry which is preliminary data.</text>
</comment>
<dbReference type="AlphaFoldDB" id="A0A392SJT3"/>
<keyword evidence="2" id="KW-1185">Reference proteome</keyword>